<reference evidence="2 3" key="1">
    <citation type="submission" date="2023-07" db="EMBL/GenBank/DDBJ databases">
        <title>Genomic Encyclopedia of Type Strains, Phase IV (KMG-IV): sequencing the most valuable type-strain genomes for metagenomic binning, comparative biology and taxonomic classification.</title>
        <authorList>
            <person name="Goeker M."/>
        </authorList>
    </citation>
    <scope>NUCLEOTIDE SEQUENCE [LARGE SCALE GENOMIC DNA]</scope>
    <source>
        <strain evidence="2 3">B6-8</strain>
    </source>
</reference>
<evidence type="ECO:0000259" key="1">
    <source>
        <dbReference type="Pfam" id="PF00583"/>
    </source>
</evidence>
<keyword evidence="3" id="KW-1185">Reference proteome</keyword>
<proteinExistence type="predicted"/>
<dbReference type="Pfam" id="PF00583">
    <property type="entry name" value="Acetyltransf_1"/>
    <property type="match status" value="1"/>
</dbReference>
<evidence type="ECO:0000313" key="2">
    <source>
        <dbReference type="EMBL" id="MDQ0436915.1"/>
    </source>
</evidence>
<dbReference type="Gene3D" id="3.40.630.30">
    <property type="match status" value="1"/>
</dbReference>
<dbReference type="InterPro" id="IPR000182">
    <property type="entry name" value="GNAT_dom"/>
</dbReference>
<comment type="caution">
    <text evidence="2">The sequence shown here is derived from an EMBL/GenBank/DDBJ whole genome shotgun (WGS) entry which is preliminary data.</text>
</comment>
<gene>
    <name evidence="2" type="ORF">QO014_001300</name>
</gene>
<dbReference type="InterPro" id="IPR016181">
    <property type="entry name" value="Acyl_CoA_acyltransferase"/>
</dbReference>
<dbReference type="SUPFAM" id="SSF55729">
    <property type="entry name" value="Acyl-CoA N-acyltransferases (Nat)"/>
    <property type="match status" value="1"/>
</dbReference>
<dbReference type="RefSeq" id="WP_266347855.1">
    <property type="nucleotide sequence ID" value="NZ_JAPKNG010000002.1"/>
</dbReference>
<dbReference type="CDD" id="cd04301">
    <property type="entry name" value="NAT_SF"/>
    <property type="match status" value="1"/>
</dbReference>
<protein>
    <submittedName>
        <fullName evidence="2">GNAT superfamily N-acetyltransferase</fullName>
    </submittedName>
</protein>
<feature type="domain" description="N-acetyltransferase" evidence="1">
    <location>
        <begin position="149"/>
        <end position="221"/>
    </location>
</feature>
<accession>A0ABU0H581</accession>
<sequence>MTDADRLWTALQRHTLDQTAALSAMIAERADLASDGRYIYLFEEAGAAPDAAAVVIRQFGRAMIYLPQAEASKRAGQLVEGGFEVKAGLSALSGGAPDVLGRSEALMRSFASPTGLTLAPLDGAGEQDVVEIQQLQFKGGLVPMPQDAIVDPASCGIVIRDAKHRIVGFASLLPLEAHGRRRGWYQLNGVAIDGAYRGRGLGAAISASTVMLSTRRGRPTHFISSIEDGNQPSMKMQIACGLRPDVEHSYLFARISREEEARLLAPVPR</sequence>
<evidence type="ECO:0000313" key="3">
    <source>
        <dbReference type="Proteomes" id="UP001241603"/>
    </source>
</evidence>
<name>A0ABU0H581_9HYPH</name>
<organism evidence="2 3">
    <name type="scientific">Kaistia dalseonensis</name>
    <dbReference type="NCBI Taxonomy" id="410840"/>
    <lineage>
        <taxon>Bacteria</taxon>
        <taxon>Pseudomonadati</taxon>
        <taxon>Pseudomonadota</taxon>
        <taxon>Alphaproteobacteria</taxon>
        <taxon>Hyphomicrobiales</taxon>
        <taxon>Kaistiaceae</taxon>
        <taxon>Kaistia</taxon>
    </lineage>
</organism>
<dbReference type="Proteomes" id="UP001241603">
    <property type="component" value="Unassembled WGS sequence"/>
</dbReference>
<dbReference type="EMBL" id="JAUSVO010000002">
    <property type="protein sequence ID" value="MDQ0436915.1"/>
    <property type="molecule type" value="Genomic_DNA"/>
</dbReference>